<dbReference type="EMBL" id="CAEZYR010000071">
    <property type="protein sequence ID" value="CAB4752921.1"/>
    <property type="molecule type" value="Genomic_DNA"/>
</dbReference>
<dbReference type="InterPro" id="IPR012340">
    <property type="entry name" value="NA-bd_OB-fold"/>
</dbReference>
<reference evidence="4" key="1">
    <citation type="submission" date="2020-05" db="EMBL/GenBank/DDBJ databases">
        <authorList>
            <person name="Chiriac C."/>
            <person name="Salcher M."/>
            <person name="Ghai R."/>
            <person name="Kavagutti S V."/>
        </authorList>
    </citation>
    <scope>NUCLEOTIDE SEQUENCE</scope>
</reference>
<dbReference type="InterPro" id="IPR002878">
    <property type="entry name" value="ChsH2_C"/>
</dbReference>
<evidence type="ECO:0000313" key="2">
    <source>
        <dbReference type="EMBL" id="CAB4752921.1"/>
    </source>
</evidence>
<dbReference type="Pfam" id="PF01796">
    <property type="entry name" value="OB_ChsH2_C"/>
    <property type="match status" value="1"/>
</dbReference>
<dbReference type="PANTHER" id="PTHR34075:SF5">
    <property type="entry name" value="BLR3430 PROTEIN"/>
    <property type="match status" value="1"/>
</dbReference>
<organism evidence="4">
    <name type="scientific">freshwater metagenome</name>
    <dbReference type="NCBI Taxonomy" id="449393"/>
    <lineage>
        <taxon>unclassified sequences</taxon>
        <taxon>metagenomes</taxon>
        <taxon>ecological metagenomes</taxon>
    </lineage>
</organism>
<dbReference type="EMBL" id="CAFABA010000250">
    <property type="protein sequence ID" value="CAB4836858.1"/>
    <property type="molecule type" value="Genomic_DNA"/>
</dbReference>
<dbReference type="EMBL" id="CAFBOS010000167">
    <property type="protein sequence ID" value="CAB5012091.1"/>
    <property type="molecule type" value="Genomic_DNA"/>
</dbReference>
<dbReference type="PANTHER" id="PTHR34075">
    <property type="entry name" value="BLR3430 PROTEIN"/>
    <property type="match status" value="1"/>
</dbReference>
<feature type="domain" description="ChsH2 C-terminal OB-fold" evidence="1">
    <location>
        <begin position="52"/>
        <end position="122"/>
    </location>
</feature>
<sequence length="145" mass="15949">MAKTRVPAVEGLFTMDAANPRLLGGKAPNGSYSFPKNLGGTDPYSPLGDTEEVELSNRGRIWSYTNSCYPPPPPFVSRHDPFVPVTIAAVELDVEKMVVLGQVVDGVTVDDLKVGMEVELVLDTLYEDDDHEYIVWKWRPLAAGK</sequence>
<dbReference type="InterPro" id="IPR052513">
    <property type="entry name" value="Thioester_dehydratase-like"/>
</dbReference>
<proteinExistence type="predicted"/>
<evidence type="ECO:0000259" key="1">
    <source>
        <dbReference type="Pfam" id="PF01796"/>
    </source>
</evidence>
<gene>
    <name evidence="2" type="ORF">UFOPK2754_01908</name>
    <name evidence="3" type="ORF">UFOPK3139_03303</name>
    <name evidence="4" type="ORF">UFOPK3543_02060</name>
    <name evidence="5" type="ORF">UFOPK3967_02292</name>
</gene>
<protein>
    <submittedName>
        <fullName evidence="4">Unannotated protein</fullName>
    </submittedName>
</protein>
<evidence type="ECO:0000313" key="4">
    <source>
        <dbReference type="EMBL" id="CAB4920569.1"/>
    </source>
</evidence>
<accession>A0A6J7HW06</accession>
<evidence type="ECO:0000313" key="3">
    <source>
        <dbReference type="EMBL" id="CAB4836858.1"/>
    </source>
</evidence>
<evidence type="ECO:0000313" key="5">
    <source>
        <dbReference type="EMBL" id="CAB5012091.1"/>
    </source>
</evidence>
<dbReference type="SUPFAM" id="SSF50249">
    <property type="entry name" value="Nucleic acid-binding proteins"/>
    <property type="match status" value="1"/>
</dbReference>
<name>A0A6J7HW06_9ZZZZ</name>
<dbReference type="AlphaFoldDB" id="A0A6J7HW06"/>
<dbReference type="EMBL" id="CAFBMH010000088">
    <property type="protein sequence ID" value="CAB4920569.1"/>
    <property type="molecule type" value="Genomic_DNA"/>
</dbReference>